<dbReference type="RefSeq" id="WP_220696446.1">
    <property type="nucleotide sequence ID" value="NZ_CP080997.1"/>
</dbReference>
<sequence>MPDTANPYREDIAGYLRRAQCHYGAQLLYDEAGWTVEDTANELDVQQQRVRACRRSVHRVIDGQFAANKTQADFDADALRALLHFRGEMSDGLREHINTRLNRLRTEHELDTGVEPLRCKYGFDSSSKSTTPPLRSPTPPEPAAELDEPEPEPVLAPDSASTDEVDELGYASAAERQQVDEMAMEHAMDEATRRWPTAAVTQMPHNNPGFDIEVQHPVEGTRYIEVKGTRSPEPAFFITAGEVEHSLRHPDRYSIWIFHAMDLDSGEATLTEHDGPVTESHFELRPVQYRGRFTGPR</sequence>
<gene>
    <name evidence="3" type="ORF">K3U94_10645</name>
</gene>
<feature type="region of interest" description="Disordered" evidence="1">
    <location>
        <begin position="119"/>
        <end position="163"/>
    </location>
</feature>
<name>A0A9X7WKN6_9MYCO</name>
<evidence type="ECO:0000259" key="2">
    <source>
        <dbReference type="Pfam" id="PF13020"/>
    </source>
</evidence>
<evidence type="ECO:0000256" key="1">
    <source>
        <dbReference type="SAM" id="MobiDB-lite"/>
    </source>
</evidence>
<reference evidence="3" key="1">
    <citation type="submission" date="2021-08" db="EMBL/GenBank/DDBJ databases">
        <title>Whole genome sequencing of non-tuberculosis mycobacteria type-strains.</title>
        <authorList>
            <person name="Igarashi Y."/>
            <person name="Osugi A."/>
            <person name="Mitarai S."/>
        </authorList>
    </citation>
    <scope>NUCLEOTIDE SEQUENCE</scope>
    <source>
        <strain evidence="3">JCM 30995</strain>
    </source>
</reference>
<organism evidence="3 4">
    <name type="scientific">Mycolicibacter heraklionensis</name>
    <dbReference type="NCBI Taxonomy" id="512402"/>
    <lineage>
        <taxon>Bacteria</taxon>
        <taxon>Bacillati</taxon>
        <taxon>Actinomycetota</taxon>
        <taxon>Actinomycetes</taxon>
        <taxon>Mycobacteriales</taxon>
        <taxon>Mycobacteriaceae</taxon>
        <taxon>Mycolicibacter</taxon>
    </lineage>
</organism>
<protein>
    <submittedName>
        <fullName evidence="3">DUF3883 domain-containing protein</fullName>
    </submittedName>
</protein>
<dbReference type="KEGG" id="mher:K3U94_10645"/>
<dbReference type="Proteomes" id="UP000825008">
    <property type="component" value="Chromosome"/>
</dbReference>
<evidence type="ECO:0000313" key="3">
    <source>
        <dbReference type="EMBL" id="QZA09632.1"/>
    </source>
</evidence>
<dbReference type="InterPro" id="IPR024975">
    <property type="entry name" value="NOV_C"/>
</dbReference>
<dbReference type="EMBL" id="CP080997">
    <property type="protein sequence ID" value="QZA09632.1"/>
    <property type="molecule type" value="Genomic_DNA"/>
</dbReference>
<evidence type="ECO:0000313" key="4">
    <source>
        <dbReference type="Proteomes" id="UP000825008"/>
    </source>
</evidence>
<dbReference type="Pfam" id="PF13020">
    <property type="entry name" value="NOV_C"/>
    <property type="match status" value="1"/>
</dbReference>
<proteinExistence type="predicted"/>
<feature type="domain" description="Protein NO VEIN C-terminal" evidence="2">
    <location>
        <begin position="181"/>
        <end position="258"/>
    </location>
</feature>
<accession>A0A9X7WKN6</accession>
<dbReference type="AlphaFoldDB" id="A0A9X7WKN6"/>